<dbReference type="RefSeq" id="WP_210222075.1">
    <property type="nucleotide sequence ID" value="NZ_CP072801.1"/>
</dbReference>
<protein>
    <recommendedName>
        <fullName evidence="3">Lipoprotein</fullName>
    </recommendedName>
</protein>
<reference evidence="1 2" key="1">
    <citation type="submission" date="2021-04" db="EMBL/GenBank/DDBJ databases">
        <title>Genomics, taxonomy and metabolism of representatives of sulfur bacteria of the genus Thiothrix: Thiothrix fructosivorans QT, Thiothrix unzii A1T and three new species, Thiothrix subterranea sp. nov., Thiothrix litoralis sp. nov. and 'Candidatus Thiothrix anitrata' sp. nov.</title>
        <authorList>
            <person name="Ravin N.V."/>
            <person name="Smolyakov D."/>
            <person name="Rudenko T.S."/>
            <person name="Mardanov A.V."/>
            <person name="Beletsky A.V."/>
            <person name="Markov N.D."/>
            <person name="Fomenkov A.I."/>
            <person name="Roberts R.J."/>
            <person name="Karnachuk O.V."/>
            <person name="Novikov A."/>
            <person name="Grabovich M.Y."/>
        </authorList>
    </citation>
    <scope>NUCLEOTIDE SEQUENCE [LARGE SCALE GENOMIC DNA]</scope>
    <source>
        <strain evidence="1 2">AS</strain>
    </source>
</reference>
<dbReference type="PROSITE" id="PS51257">
    <property type="entry name" value="PROKAR_LIPOPROTEIN"/>
    <property type="match status" value="1"/>
</dbReference>
<name>A0ABX7WRR4_9GAMM</name>
<evidence type="ECO:0000313" key="1">
    <source>
        <dbReference type="EMBL" id="QTR45677.1"/>
    </source>
</evidence>
<gene>
    <name evidence="1" type="ORF">J9253_16975</name>
</gene>
<sequence length="106" mass="10796">MKFMDHKYIEIASGFTAVAFVMLACQSLQAGDAVGYRGDGGAASASATVRLVVNVPVRTLLRVSAAGVEGQVNVDSAAGNVLISQPVLPAIDPLLPPAAVTTITTL</sequence>
<evidence type="ECO:0000313" key="2">
    <source>
        <dbReference type="Proteomes" id="UP000672039"/>
    </source>
</evidence>
<evidence type="ECO:0008006" key="3">
    <source>
        <dbReference type="Google" id="ProtNLM"/>
    </source>
</evidence>
<proteinExistence type="predicted"/>
<dbReference type="EMBL" id="CP072801">
    <property type="protein sequence ID" value="QTR45677.1"/>
    <property type="molecule type" value="Genomic_DNA"/>
</dbReference>
<accession>A0ABX7WRR4</accession>
<organism evidence="1 2">
    <name type="scientific">Thiothrix litoralis</name>
    <dbReference type="NCBI Taxonomy" id="2891210"/>
    <lineage>
        <taxon>Bacteria</taxon>
        <taxon>Pseudomonadati</taxon>
        <taxon>Pseudomonadota</taxon>
        <taxon>Gammaproteobacteria</taxon>
        <taxon>Thiotrichales</taxon>
        <taxon>Thiotrichaceae</taxon>
        <taxon>Thiothrix</taxon>
    </lineage>
</organism>
<dbReference type="Proteomes" id="UP000672039">
    <property type="component" value="Chromosome"/>
</dbReference>
<keyword evidence="2" id="KW-1185">Reference proteome</keyword>